<dbReference type="VEuPathDB" id="FungiDB:FOXG_20099"/>
<dbReference type="OrthoDB" id="291007at2759"/>
<reference evidence="2" key="1">
    <citation type="submission" date="2016-09" db="EMBL/GenBank/DDBJ databases">
        <authorList>
            <person name="Guldener U."/>
        </authorList>
    </citation>
    <scope>NUCLEOTIDE SEQUENCE [LARGE SCALE GENOMIC DNA]</scope>
    <source>
        <strain evidence="2">V64-1</strain>
    </source>
</reference>
<gene>
    <name evidence="1" type="ORF">FRV6_14626</name>
</gene>
<evidence type="ECO:0000313" key="2">
    <source>
        <dbReference type="Proteomes" id="UP000219369"/>
    </source>
</evidence>
<dbReference type="VEuPathDB" id="FungiDB:FOZG_13836"/>
<dbReference type="AlphaFoldDB" id="A0A2H3TPD9"/>
<dbReference type="VEuPathDB" id="FungiDB:FOIG_13418"/>
<protein>
    <submittedName>
        <fullName evidence="1">Uncharacterized protein</fullName>
    </submittedName>
</protein>
<organism evidence="1 2">
    <name type="scientific">Fusarium oxysporum</name>
    <name type="common">Fusarium vascular wilt</name>
    <dbReference type="NCBI Taxonomy" id="5507"/>
    <lineage>
        <taxon>Eukaryota</taxon>
        <taxon>Fungi</taxon>
        <taxon>Dikarya</taxon>
        <taxon>Ascomycota</taxon>
        <taxon>Pezizomycotina</taxon>
        <taxon>Sordariomycetes</taxon>
        <taxon>Hypocreomycetidae</taxon>
        <taxon>Hypocreales</taxon>
        <taxon>Nectriaceae</taxon>
        <taxon>Fusarium</taxon>
        <taxon>Fusarium oxysporum species complex</taxon>
    </lineage>
</organism>
<accession>A0A2H3TPD9</accession>
<proteinExistence type="predicted"/>
<dbReference type="Proteomes" id="UP000219369">
    <property type="component" value="Unassembled WGS sequence"/>
</dbReference>
<dbReference type="VEuPathDB" id="FungiDB:FOC4_g10009571"/>
<dbReference type="EMBL" id="FMJY01000009">
    <property type="protein sequence ID" value="SCO90498.1"/>
    <property type="molecule type" value="Genomic_DNA"/>
</dbReference>
<sequence length="558" mass="60818">MNSTTHPLLINIYDTLRQKFEAGDKPLFQMQVPTQPLQRSDFHYDGSDSNLAQMIKPSSVAEAEFRLTDGMLELSNIVDGPNGNKLSEKYDQVLSGLLLADEEVNPDQVNEALQQARENMRSCVTRNTDDTEDIYPANLVPSDWAKSLSGPSHQDNTGGTHSDLQGAITRCSLLQARRDSLMAVDGLEPLRKAVENARTALSATEAEMVNGYTDSVVSCIKLYFAQTCSAMQDSVAAIKALNDKNKMELNASLQRYQEAPLNDDQWKCLVALQLKHVQNLNHLAKASDALSRAQMAASQATSSDGSIQLRIINDQIASLATDIERYQKMLQEAGSQTFENIASALPGNASTPGWETLTIDSQTSKPAESRLSCTSSSNLAWSANILSFSDSSRTSLSSSDRGNNLSTENTDVEVVFSTTKVAIDRPWFNAQVLEKSSDLAGQNAGEISAGNAEDVRKMFTSGSIIDITDCRLSSWTTSFLVVQNVYINLTSHTTFERSQVHDIDSCLSSGGSLLCFRASKSDTNGNQGAGYSVQGDDKMIKVRISAPQILGWFTQISL</sequence>
<dbReference type="VEuPathDB" id="FungiDB:FOC1_g10002717"/>
<dbReference type="VEuPathDB" id="FungiDB:FOMG_14578"/>
<name>A0A2H3TPD9_FUSOX</name>
<evidence type="ECO:0000313" key="1">
    <source>
        <dbReference type="EMBL" id="SCO90498.1"/>
    </source>
</evidence>
<dbReference type="VEuPathDB" id="FungiDB:HZS61_005791"/>